<evidence type="ECO:0000313" key="7">
    <source>
        <dbReference type="EMBL" id="AFZ66106.1"/>
    </source>
</evidence>
<evidence type="ECO:0000313" key="8">
    <source>
        <dbReference type="Proteomes" id="UP000010467"/>
    </source>
</evidence>
<comment type="similarity">
    <text evidence="6">Belongs to the HSP33 family.</text>
</comment>
<dbReference type="PANTHER" id="PTHR30111">
    <property type="entry name" value="33 KDA CHAPERONIN"/>
    <property type="match status" value="1"/>
</dbReference>
<dbReference type="GO" id="GO:0042026">
    <property type="term" value="P:protein refolding"/>
    <property type="evidence" value="ECO:0007669"/>
    <property type="project" value="TreeGrafter"/>
</dbReference>
<gene>
    <name evidence="6" type="primary">hslO</name>
    <name evidence="7" type="ordered locus">Deipe_0511</name>
</gene>
<dbReference type="SUPFAM" id="SSF118352">
    <property type="entry name" value="HSP33 redox switch-like"/>
    <property type="match status" value="1"/>
</dbReference>
<dbReference type="EMBL" id="CP003382">
    <property type="protein sequence ID" value="AFZ66106.1"/>
    <property type="molecule type" value="Genomic_DNA"/>
</dbReference>
<feature type="disulfide bond" description="Redox-active" evidence="6">
    <location>
        <begin position="240"/>
        <end position="242"/>
    </location>
</feature>
<evidence type="ECO:0000256" key="3">
    <source>
        <dbReference type="ARBA" id="ARBA00023157"/>
    </source>
</evidence>
<evidence type="ECO:0000256" key="2">
    <source>
        <dbReference type="ARBA" id="ARBA00022833"/>
    </source>
</evidence>
<dbReference type="KEGG" id="dpd:Deipe_0511"/>
<dbReference type="Pfam" id="PF01430">
    <property type="entry name" value="HSP33"/>
    <property type="match status" value="1"/>
</dbReference>
<accession>K9ZX21</accession>
<dbReference type="HOGENOM" id="CLU_054493_1_0_0"/>
<dbReference type="InterPro" id="IPR016154">
    <property type="entry name" value="Heat_shock_Hsp33_C"/>
</dbReference>
<dbReference type="InterPro" id="IPR000397">
    <property type="entry name" value="Heat_shock_Hsp33"/>
</dbReference>
<sequence length="296" mass="31409">MKQASFLLRGTAAQDTLRVLAVDATAVVEEARARHDLSATASAALGRTLAGALLLAQVLGKTDNARVTIRIQGDGPIGWIVAEGSADGGVRGYVRNPHAELPPRESDGKLDVRGVIGSGDLGVMRLLENAEPYTGTVELVSGEIAEDLTYYLARSEQINSAVLLGVYVEGGHVAHAGGLIVQAMPGVTNETLARIEGNIASMGSITDNLRRGSLLETVQQATEGLDLVLQSNAQPVTFACRCSEQRALASLTYFNPSERQEMIDEGGQEVVCHWCGHRYHLSPEQIQALDTPSAQA</sequence>
<dbReference type="PIRSF" id="PIRSF005261">
    <property type="entry name" value="Heat_shock_Hsp33"/>
    <property type="match status" value="1"/>
</dbReference>
<evidence type="ECO:0000256" key="1">
    <source>
        <dbReference type="ARBA" id="ARBA00022490"/>
    </source>
</evidence>
<dbReference type="Proteomes" id="UP000010467">
    <property type="component" value="Chromosome"/>
</dbReference>
<keyword evidence="8" id="KW-1185">Reference proteome</keyword>
<evidence type="ECO:0000256" key="5">
    <source>
        <dbReference type="ARBA" id="ARBA00023284"/>
    </source>
</evidence>
<dbReference type="RefSeq" id="WP_015234416.1">
    <property type="nucleotide sequence ID" value="NC_019793.1"/>
</dbReference>
<name>K9ZX21_DEIPD</name>
<dbReference type="CDD" id="cd00498">
    <property type="entry name" value="Hsp33"/>
    <property type="match status" value="1"/>
</dbReference>
<keyword evidence="3 6" id="KW-1015">Disulfide bond</keyword>
<keyword evidence="5 6" id="KW-0676">Redox-active center</keyword>
<comment type="subcellular location">
    <subcellularLocation>
        <location evidence="6">Cytoplasm</location>
    </subcellularLocation>
</comment>
<evidence type="ECO:0000256" key="4">
    <source>
        <dbReference type="ARBA" id="ARBA00023186"/>
    </source>
</evidence>
<dbReference type="STRING" id="937777.Deipe_0511"/>
<dbReference type="PATRIC" id="fig|937777.3.peg.515"/>
<dbReference type="Gene3D" id="3.90.1280.10">
    <property type="entry name" value="HSP33 redox switch-like"/>
    <property type="match status" value="1"/>
</dbReference>
<proteinExistence type="inferred from homology"/>
<dbReference type="PANTHER" id="PTHR30111:SF1">
    <property type="entry name" value="33 KDA CHAPERONIN"/>
    <property type="match status" value="1"/>
</dbReference>
<feature type="disulfide bond" description="Redox-active" evidence="6">
    <location>
        <begin position="272"/>
        <end position="275"/>
    </location>
</feature>
<dbReference type="HAMAP" id="MF_00117">
    <property type="entry name" value="HslO"/>
    <property type="match status" value="1"/>
</dbReference>
<comment type="function">
    <text evidence="6">Redox regulated molecular chaperone. Protects both thermally unfolding and oxidatively damaged proteins from irreversible aggregation. Plays an important role in the bacterial defense system toward oxidative stress.</text>
</comment>
<comment type="PTM">
    <text evidence="6">Under oxidizing conditions two disulfide bonds are formed involving the reactive cysteines. Under reducing conditions zinc is bound to the reactive cysteines and the protein is inactive.</text>
</comment>
<dbReference type="SUPFAM" id="SSF64397">
    <property type="entry name" value="Hsp33 domain"/>
    <property type="match status" value="1"/>
</dbReference>
<keyword evidence="2 6" id="KW-0862">Zinc</keyword>
<dbReference type="eggNOG" id="COG1281">
    <property type="taxonomic scope" value="Bacteria"/>
</dbReference>
<dbReference type="OrthoDB" id="9776534at2"/>
<keyword evidence="1 6" id="KW-0963">Cytoplasm</keyword>
<dbReference type="GO" id="GO:0005737">
    <property type="term" value="C:cytoplasm"/>
    <property type="evidence" value="ECO:0007669"/>
    <property type="project" value="UniProtKB-SubCell"/>
</dbReference>
<dbReference type="AlphaFoldDB" id="K9ZX21"/>
<keyword evidence="4 6" id="KW-0143">Chaperone</keyword>
<evidence type="ECO:0000256" key="6">
    <source>
        <dbReference type="HAMAP-Rule" id="MF_00117"/>
    </source>
</evidence>
<organism evidence="7 8">
    <name type="scientific">Deinococcus peraridilitoris (strain DSM 19664 / LMG 22246 / CIP 109416 / KR-200)</name>
    <dbReference type="NCBI Taxonomy" id="937777"/>
    <lineage>
        <taxon>Bacteria</taxon>
        <taxon>Thermotogati</taxon>
        <taxon>Deinococcota</taxon>
        <taxon>Deinococci</taxon>
        <taxon>Deinococcales</taxon>
        <taxon>Deinococcaceae</taxon>
        <taxon>Deinococcus</taxon>
    </lineage>
</organism>
<dbReference type="InterPro" id="IPR016153">
    <property type="entry name" value="Heat_shock_Hsp33_N"/>
</dbReference>
<dbReference type="NCBIfam" id="NF001033">
    <property type="entry name" value="PRK00114.1"/>
    <property type="match status" value="1"/>
</dbReference>
<dbReference type="Gene3D" id="3.55.30.10">
    <property type="entry name" value="Hsp33 domain"/>
    <property type="match status" value="1"/>
</dbReference>
<dbReference type="GO" id="GO:0044183">
    <property type="term" value="F:protein folding chaperone"/>
    <property type="evidence" value="ECO:0007669"/>
    <property type="project" value="TreeGrafter"/>
</dbReference>
<reference evidence="8" key="1">
    <citation type="submission" date="2012-03" db="EMBL/GenBank/DDBJ databases">
        <title>Complete sequence of chromosome of Deinococcus peraridilitoris DSM 19664.</title>
        <authorList>
            <person name="Lucas S."/>
            <person name="Copeland A."/>
            <person name="Lapidus A."/>
            <person name="Glavina del Rio T."/>
            <person name="Dalin E."/>
            <person name="Tice H."/>
            <person name="Bruce D."/>
            <person name="Goodwin L."/>
            <person name="Pitluck S."/>
            <person name="Peters L."/>
            <person name="Mikhailova N."/>
            <person name="Lu M."/>
            <person name="Kyrpides N."/>
            <person name="Mavromatis K."/>
            <person name="Ivanova N."/>
            <person name="Brettin T."/>
            <person name="Detter J.C."/>
            <person name="Han C."/>
            <person name="Larimer F."/>
            <person name="Land M."/>
            <person name="Hauser L."/>
            <person name="Markowitz V."/>
            <person name="Cheng J.-F."/>
            <person name="Hugenholtz P."/>
            <person name="Woyke T."/>
            <person name="Wu D."/>
            <person name="Pukall R."/>
            <person name="Steenblock K."/>
            <person name="Brambilla E."/>
            <person name="Klenk H.-P."/>
            <person name="Eisen J.A."/>
        </authorList>
    </citation>
    <scope>NUCLEOTIDE SEQUENCE [LARGE SCALE GENOMIC DNA]</scope>
    <source>
        <strain evidence="8">DSM 19664 / LMG 22246 / CIP 109416 / KR-200</strain>
    </source>
</reference>
<protein>
    <recommendedName>
        <fullName evidence="6">33 kDa chaperonin</fullName>
    </recommendedName>
    <alternativeName>
        <fullName evidence="6">Heat shock protein 33 homolog</fullName>
        <shortName evidence="6">HSP33</shortName>
    </alternativeName>
</protein>
<dbReference type="GO" id="GO:0051082">
    <property type="term" value="F:unfolded protein binding"/>
    <property type="evidence" value="ECO:0007669"/>
    <property type="project" value="UniProtKB-UniRule"/>
</dbReference>